<evidence type="ECO:0000256" key="5">
    <source>
        <dbReference type="ARBA" id="ARBA00022842"/>
    </source>
</evidence>
<dbReference type="GO" id="GO:0006284">
    <property type="term" value="P:base-excision repair"/>
    <property type="evidence" value="ECO:0007669"/>
    <property type="project" value="TreeGrafter"/>
</dbReference>
<proteinExistence type="inferred from homology"/>
<evidence type="ECO:0000256" key="1">
    <source>
        <dbReference type="ARBA" id="ARBA00001946"/>
    </source>
</evidence>
<evidence type="ECO:0000259" key="7">
    <source>
        <dbReference type="Pfam" id="PF03372"/>
    </source>
</evidence>
<dbReference type="Proteomes" id="UP001146120">
    <property type="component" value="Unassembled WGS sequence"/>
</dbReference>
<comment type="similarity">
    <text evidence="2">Belongs to the DNA repair enzymes AP/ExoA family.</text>
</comment>
<evidence type="ECO:0000313" key="8">
    <source>
        <dbReference type="EMBL" id="DAZ98601.1"/>
    </source>
</evidence>
<dbReference type="AlphaFoldDB" id="A0AAV2YZB0"/>
<dbReference type="Pfam" id="PF03372">
    <property type="entry name" value="Exo_endo_phos"/>
    <property type="match status" value="1"/>
</dbReference>
<dbReference type="InterPro" id="IPR005135">
    <property type="entry name" value="Endo/exonuclease/phosphatase"/>
</dbReference>
<evidence type="ECO:0000256" key="6">
    <source>
        <dbReference type="SAM" id="MobiDB-lite"/>
    </source>
</evidence>
<dbReference type="Gene3D" id="3.60.10.10">
    <property type="entry name" value="Endonuclease/exonuclease/phosphatase"/>
    <property type="match status" value="1"/>
</dbReference>
<dbReference type="PANTHER" id="PTHR22748">
    <property type="entry name" value="AP ENDONUCLEASE"/>
    <property type="match status" value="1"/>
</dbReference>
<name>A0AAV2YZB0_9STRA</name>
<comment type="caution">
    <text evidence="8">The sequence shown here is derived from an EMBL/GenBank/DDBJ whole genome shotgun (WGS) entry which is preliminary data.</text>
</comment>
<keyword evidence="9" id="KW-1185">Reference proteome</keyword>
<keyword evidence="4" id="KW-0378">Hydrolase</keyword>
<dbReference type="GO" id="GO:0008311">
    <property type="term" value="F:double-stranded DNA 3'-5' DNA exonuclease activity"/>
    <property type="evidence" value="ECO:0007669"/>
    <property type="project" value="TreeGrafter"/>
</dbReference>
<feature type="region of interest" description="Disordered" evidence="6">
    <location>
        <begin position="1"/>
        <end position="35"/>
    </location>
</feature>
<organism evidence="8 9">
    <name type="scientific">Lagenidium giganteum</name>
    <dbReference type="NCBI Taxonomy" id="4803"/>
    <lineage>
        <taxon>Eukaryota</taxon>
        <taxon>Sar</taxon>
        <taxon>Stramenopiles</taxon>
        <taxon>Oomycota</taxon>
        <taxon>Peronosporomycetes</taxon>
        <taxon>Pythiales</taxon>
        <taxon>Pythiaceae</taxon>
    </lineage>
</organism>
<dbReference type="InterPro" id="IPR004808">
    <property type="entry name" value="AP_endonuc_1"/>
</dbReference>
<feature type="domain" description="Endonuclease/exonuclease/phosphatase" evidence="7">
    <location>
        <begin position="70"/>
        <end position="205"/>
    </location>
</feature>
<keyword evidence="3" id="KW-0479">Metal-binding</keyword>
<dbReference type="GO" id="GO:0008081">
    <property type="term" value="F:phosphoric diester hydrolase activity"/>
    <property type="evidence" value="ECO:0007669"/>
    <property type="project" value="TreeGrafter"/>
</dbReference>
<protein>
    <recommendedName>
        <fullName evidence="7">Endonuclease/exonuclease/phosphatase domain-containing protein</fullName>
    </recommendedName>
</protein>
<evidence type="ECO:0000313" key="9">
    <source>
        <dbReference type="Proteomes" id="UP001146120"/>
    </source>
</evidence>
<reference evidence="8" key="2">
    <citation type="journal article" date="2023" name="Microbiol Resour">
        <title>Decontamination and Annotation of the Draft Genome Sequence of the Oomycete Lagenidium giganteum ARSEF 373.</title>
        <authorList>
            <person name="Morgan W.R."/>
            <person name="Tartar A."/>
        </authorList>
    </citation>
    <scope>NUCLEOTIDE SEQUENCE</scope>
    <source>
        <strain evidence="8">ARSEF 373</strain>
    </source>
</reference>
<reference evidence="8" key="1">
    <citation type="submission" date="2022-11" db="EMBL/GenBank/DDBJ databases">
        <authorList>
            <person name="Morgan W.R."/>
            <person name="Tartar A."/>
        </authorList>
    </citation>
    <scope>NUCLEOTIDE SEQUENCE</scope>
    <source>
        <strain evidence="8">ARSEF 373</strain>
    </source>
</reference>
<accession>A0AAV2YZB0</accession>
<comment type="cofactor">
    <cofactor evidence="1">
        <name>Mg(2+)</name>
        <dbReference type="ChEBI" id="CHEBI:18420"/>
    </cofactor>
</comment>
<evidence type="ECO:0000256" key="4">
    <source>
        <dbReference type="ARBA" id="ARBA00022801"/>
    </source>
</evidence>
<keyword evidence="5" id="KW-0460">Magnesium</keyword>
<feature type="compositionally biased region" description="Basic residues" evidence="6">
    <location>
        <begin position="16"/>
        <end position="29"/>
    </location>
</feature>
<dbReference type="SUPFAM" id="SSF56219">
    <property type="entry name" value="DNase I-like"/>
    <property type="match status" value="1"/>
</dbReference>
<evidence type="ECO:0000256" key="2">
    <source>
        <dbReference type="ARBA" id="ARBA00007092"/>
    </source>
</evidence>
<dbReference type="GO" id="GO:0003906">
    <property type="term" value="F:DNA-(apurinic or apyrimidinic site) endonuclease activity"/>
    <property type="evidence" value="ECO:0007669"/>
    <property type="project" value="TreeGrafter"/>
</dbReference>
<sequence>MTDYYAPATRSTQPNPRRRQRRPAPKKKTPPPARLKITPKLTLVTQNTRGLAGTQFDTWLTWWTSSHHRHTDIFILQETHIPTDSAEATARRYATAAGYNPWSNRVQSYWQGSTTSATGVACLINPNGNVTACHPWRQELWTERQLFLLVTVQGETFLLANVYAPNEGAQREDFFAQLGTIPWPHMPIIIGGDFNCTQASRDRSSGFQHDHTSPALRHLMLTMGCKMQSIACLMETVSDSTGRTTPTNTLLQQDSVELLDLIAGSSMLGGIVTKWRCRLPGPACKLTTSKLRC</sequence>
<gene>
    <name evidence="8" type="ORF">N0F65_001020</name>
</gene>
<dbReference type="InterPro" id="IPR036691">
    <property type="entry name" value="Endo/exonu/phosph_ase_sf"/>
</dbReference>
<dbReference type="EMBL" id="DAKRPA010000102">
    <property type="protein sequence ID" value="DAZ98601.1"/>
    <property type="molecule type" value="Genomic_DNA"/>
</dbReference>
<dbReference type="GO" id="GO:0046872">
    <property type="term" value="F:metal ion binding"/>
    <property type="evidence" value="ECO:0007669"/>
    <property type="project" value="UniProtKB-KW"/>
</dbReference>
<dbReference type="GO" id="GO:0005634">
    <property type="term" value="C:nucleus"/>
    <property type="evidence" value="ECO:0007669"/>
    <property type="project" value="TreeGrafter"/>
</dbReference>
<dbReference type="PANTHER" id="PTHR22748:SF26">
    <property type="entry name" value="ENDONUCLEASE_EXONUCLEASE_PHOSPHATASE DOMAIN-CONTAINING PROTEIN"/>
    <property type="match status" value="1"/>
</dbReference>
<evidence type="ECO:0000256" key="3">
    <source>
        <dbReference type="ARBA" id="ARBA00022723"/>
    </source>
</evidence>